<dbReference type="SUPFAM" id="SSF103473">
    <property type="entry name" value="MFS general substrate transporter"/>
    <property type="match status" value="1"/>
</dbReference>
<keyword evidence="2" id="KW-0812">Transmembrane</keyword>
<evidence type="ECO:0000313" key="3">
    <source>
        <dbReference type="EMBL" id="CAD8343959.1"/>
    </source>
</evidence>
<feature type="transmembrane region" description="Helical" evidence="2">
    <location>
        <begin position="346"/>
        <end position="368"/>
    </location>
</feature>
<dbReference type="PANTHER" id="PTHR24002:SF3">
    <property type="entry name" value="SOLUTE CARRIER FAMILY 22 MEMBER 18"/>
    <property type="match status" value="1"/>
</dbReference>
<dbReference type="EMBL" id="HBEH01000825">
    <property type="protein sequence ID" value="CAD8343959.1"/>
    <property type="molecule type" value="Transcribed_RNA"/>
</dbReference>
<evidence type="ECO:0008006" key="4">
    <source>
        <dbReference type="Google" id="ProtNLM"/>
    </source>
</evidence>
<keyword evidence="2" id="KW-1133">Transmembrane helix</keyword>
<evidence type="ECO:0000256" key="1">
    <source>
        <dbReference type="SAM" id="MobiDB-lite"/>
    </source>
</evidence>
<dbReference type="GO" id="GO:0005635">
    <property type="term" value="C:nuclear envelope"/>
    <property type="evidence" value="ECO:0007669"/>
    <property type="project" value="TreeGrafter"/>
</dbReference>
<accession>A0A7R9ZU73</accession>
<evidence type="ECO:0000256" key="2">
    <source>
        <dbReference type="SAM" id="Phobius"/>
    </source>
</evidence>
<feature type="transmembrane region" description="Helical" evidence="2">
    <location>
        <begin position="435"/>
        <end position="456"/>
    </location>
</feature>
<feature type="transmembrane region" description="Helical" evidence="2">
    <location>
        <begin position="28"/>
        <end position="52"/>
    </location>
</feature>
<feature type="transmembrane region" description="Helical" evidence="2">
    <location>
        <begin position="257"/>
        <end position="279"/>
    </location>
</feature>
<dbReference type="Pfam" id="PF07690">
    <property type="entry name" value="MFS_1"/>
    <property type="match status" value="1"/>
</dbReference>
<dbReference type="AlphaFoldDB" id="A0A7R9ZU73"/>
<feature type="transmembrane region" description="Helical" evidence="2">
    <location>
        <begin position="64"/>
        <end position="84"/>
    </location>
</feature>
<dbReference type="Gene3D" id="1.20.1250.20">
    <property type="entry name" value="MFS general substrate transporter like domains"/>
    <property type="match status" value="1"/>
</dbReference>
<keyword evidence="2" id="KW-0472">Membrane</keyword>
<dbReference type="InterPro" id="IPR036259">
    <property type="entry name" value="MFS_trans_sf"/>
</dbReference>
<reference evidence="3" key="1">
    <citation type="submission" date="2021-01" db="EMBL/GenBank/DDBJ databases">
        <authorList>
            <person name="Corre E."/>
            <person name="Pelletier E."/>
            <person name="Niang G."/>
            <person name="Scheremetjew M."/>
            <person name="Finn R."/>
            <person name="Kale V."/>
            <person name="Holt S."/>
            <person name="Cochrane G."/>
            <person name="Meng A."/>
            <person name="Brown T."/>
            <person name="Cohen L."/>
        </authorList>
    </citation>
    <scope>NUCLEOTIDE SEQUENCE</scope>
    <source>
        <strain evidence="3">B593</strain>
    </source>
</reference>
<name>A0A7R9ZU73_9STRA</name>
<dbReference type="GO" id="GO:0022857">
    <property type="term" value="F:transmembrane transporter activity"/>
    <property type="evidence" value="ECO:0007669"/>
    <property type="project" value="InterPro"/>
</dbReference>
<proteinExistence type="predicted"/>
<protein>
    <recommendedName>
        <fullName evidence="4">Major facilitator superfamily (MFS) profile domain-containing protein</fullName>
    </recommendedName>
</protein>
<feature type="region of interest" description="Disordered" evidence="1">
    <location>
        <begin position="211"/>
        <end position="238"/>
    </location>
</feature>
<gene>
    <name evidence="3" type="ORF">PARE0329_LOCUS594</name>
</gene>
<feature type="transmembrane region" description="Helical" evidence="2">
    <location>
        <begin position="183"/>
        <end position="201"/>
    </location>
</feature>
<feature type="transmembrane region" description="Helical" evidence="2">
    <location>
        <begin position="104"/>
        <end position="128"/>
    </location>
</feature>
<organism evidence="3">
    <name type="scientific">Pseudo-nitzschia arenysensis</name>
    <dbReference type="NCBI Taxonomy" id="697910"/>
    <lineage>
        <taxon>Eukaryota</taxon>
        <taxon>Sar</taxon>
        <taxon>Stramenopiles</taxon>
        <taxon>Ochrophyta</taxon>
        <taxon>Bacillariophyta</taxon>
        <taxon>Bacillariophyceae</taxon>
        <taxon>Bacillariophycidae</taxon>
        <taxon>Bacillariales</taxon>
        <taxon>Bacillariaceae</taxon>
        <taxon>Pseudo-nitzschia</taxon>
    </lineage>
</organism>
<dbReference type="PANTHER" id="PTHR24002">
    <property type="entry name" value="SOLUTE CARRIER FAMILY 22 MEMBER 18"/>
    <property type="match status" value="1"/>
</dbReference>
<sequence length="473" mass="51679">MGSNINKSNDAKSDGRKMNGMSAFPPAVSLPILVFIDMFAVALVVPLLFQYYKKAGVVSATQRELLSSVFSASQIVGGILLAALTDAKVLKRKSMLFLSFGGSALAYLMITYGGFTALILSRIIVGLVKQTMTVTTSMLTQCTTKENRTKHMGRLESSSTAAWILGPSTGALLFKYVDHKAPALLASSLFVLNIILAGIFLNGDIDENSCLEPESSKKSGENATDTGQDEGEGRKSKRSANKSFWENLKSCFSSKSLASIVASLLIFSWVFRATSYASMGSYYEDMYGVEPHTRGYIQSYQRVWAFIVQSLLIQPVLERAGGERRAIFLAAILLAGSTFFEAQQNFVVFLCAICPSIALTTTMMRVSLRSLLTQSAPSDAIFSVFAAMDVLQNASAVTVPFYRAFLFQLLNSNKYQDDTEVSTNQSTIDGDPEPVAWVLCAGFHWVIASACMFFLLRPTRQLSEPLAPEKKEL</sequence>
<dbReference type="InterPro" id="IPR011701">
    <property type="entry name" value="MFS"/>
</dbReference>